<dbReference type="AlphaFoldDB" id="A0A6V7Q082"/>
<accession>A0A6V7Q082</accession>
<proteinExistence type="predicted"/>
<evidence type="ECO:0000313" key="1">
    <source>
        <dbReference type="EMBL" id="CAD1836420.1"/>
    </source>
</evidence>
<dbReference type="EMBL" id="LR862131">
    <property type="protein sequence ID" value="CAD1836420.1"/>
    <property type="molecule type" value="Genomic_DNA"/>
</dbReference>
<dbReference type="Gene3D" id="3.40.395.10">
    <property type="entry name" value="Adenoviral Proteinase, Chain A"/>
    <property type="match status" value="1"/>
</dbReference>
<protein>
    <submittedName>
        <fullName evidence="1">Uncharacterized protein</fullName>
    </submittedName>
</protein>
<reference evidence="1" key="1">
    <citation type="submission" date="2020-07" db="EMBL/GenBank/DDBJ databases">
        <authorList>
            <person name="Lin J."/>
        </authorList>
    </citation>
    <scope>NUCLEOTIDE SEQUENCE</scope>
</reference>
<gene>
    <name evidence="1" type="ORF">CB5_LOCUS19631</name>
</gene>
<sequence length="234" mass="26367">MWYRQRPPRQQLLAVKDAIDFLISRPITKGPIWQDNTKRSDSPSVSGQVLNDYLFGGPTRDELDCCGVHKFSQPGIFLRTEVAMHVLNKMQKYGKNNPVTADFCKECGIWIRIYTNSVLRVGTLCGATAGHRMRHSCWPNGLRPIFEHILGIPVGAPDVIFHKECQQQGSIEVDCGMYTCLFAERLVRNGLPDLSLYDNDPSSFRAHMVSAILKDPCCLTYTSMIECIVAKDDV</sequence>
<dbReference type="InterPro" id="IPR038765">
    <property type="entry name" value="Papain-like_cys_pep_sf"/>
</dbReference>
<name>A0A6V7Q082_ANACO</name>
<dbReference type="SUPFAM" id="SSF54001">
    <property type="entry name" value="Cysteine proteinases"/>
    <property type="match status" value="1"/>
</dbReference>
<organism evidence="1">
    <name type="scientific">Ananas comosus var. bracteatus</name>
    <name type="common">red pineapple</name>
    <dbReference type="NCBI Taxonomy" id="296719"/>
    <lineage>
        <taxon>Eukaryota</taxon>
        <taxon>Viridiplantae</taxon>
        <taxon>Streptophyta</taxon>
        <taxon>Embryophyta</taxon>
        <taxon>Tracheophyta</taxon>
        <taxon>Spermatophyta</taxon>
        <taxon>Magnoliopsida</taxon>
        <taxon>Liliopsida</taxon>
        <taxon>Poales</taxon>
        <taxon>Bromeliaceae</taxon>
        <taxon>Bromelioideae</taxon>
        <taxon>Ananas</taxon>
    </lineage>
</organism>